<keyword evidence="1" id="KW-0472">Membrane</keyword>
<keyword evidence="1" id="KW-1133">Transmembrane helix</keyword>
<dbReference type="EMBL" id="CP032550">
    <property type="protein sequence ID" value="QGU26295.1"/>
    <property type="molecule type" value="Genomic_DNA"/>
</dbReference>
<dbReference type="OrthoDB" id="4990503at2"/>
<proteinExistence type="predicted"/>
<organism evidence="3 4">
    <name type="scientific">Microbacterium oryzae</name>
    <dbReference type="NCBI Taxonomy" id="743009"/>
    <lineage>
        <taxon>Bacteria</taxon>
        <taxon>Bacillati</taxon>
        <taxon>Actinomycetota</taxon>
        <taxon>Actinomycetes</taxon>
        <taxon>Micrococcales</taxon>
        <taxon>Microbacteriaceae</taxon>
        <taxon>Microbacterium</taxon>
    </lineage>
</organism>
<feature type="transmembrane region" description="Helical" evidence="1">
    <location>
        <begin position="33"/>
        <end position="49"/>
    </location>
</feature>
<evidence type="ECO:0000313" key="3">
    <source>
        <dbReference type="EMBL" id="QGU26295.1"/>
    </source>
</evidence>
<name>A0A6I6DN06_9MICO</name>
<evidence type="ECO:0000313" key="4">
    <source>
        <dbReference type="Proteomes" id="UP000422989"/>
    </source>
</evidence>
<dbReference type="KEGG" id="moj:D7D94_00225"/>
<gene>
    <name evidence="3" type="ORF">D7D94_00225</name>
</gene>
<keyword evidence="4" id="KW-1185">Reference proteome</keyword>
<dbReference type="Proteomes" id="UP000422989">
    <property type="component" value="Chromosome"/>
</dbReference>
<evidence type="ECO:0000256" key="1">
    <source>
        <dbReference type="SAM" id="Phobius"/>
    </source>
</evidence>
<dbReference type="InterPro" id="IPR005182">
    <property type="entry name" value="YdbS-like_PH"/>
</dbReference>
<protein>
    <submittedName>
        <fullName evidence="3">PH domain-containing protein</fullName>
    </submittedName>
</protein>
<feature type="transmembrane region" description="Helical" evidence="1">
    <location>
        <begin position="61"/>
        <end position="83"/>
    </location>
</feature>
<dbReference type="RefSeq" id="WP_156240682.1">
    <property type="nucleotide sequence ID" value="NZ_BAAAZL010000007.1"/>
</dbReference>
<keyword evidence="1" id="KW-0812">Transmembrane</keyword>
<dbReference type="Pfam" id="PF03703">
    <property type="entry name" value="bPH_2"/>
    <property type="match status" value="1"/>
</dbReference>
<feature type="domain" description="YdbS-like PH" evidence="2">
    <location>
        <begin position="82"/>
        <end position="151"/>
    </location>
</feature>
<accession>A0A6I6DN06</accession>
<dbReference type="AlphaFoldDB" id="A0A6I6DN06"/>
<evidence type="ECO:0000259" key="2">
    <source>
        <dbReference type="Pfam" id="PF03703"/>
    </source>
</evidence>
<sequence>MSTPGLAGRPATPPAAPAPELVIARMHGHARRLVWSALLLVATAGAVAYFYDNLALPWENWMLLCAAGVVVLVGTVLPLARWLTRTYTVTTRRVSVKHGFLSRSKRDLFHAGGYGIRLRRGPLQRLWGAGTITLSDGTSPPLVLHDVPDAGLVHEVLADQVEMSQIQAHRDSQGFSFGHQLPPA</sequence>
<reference evidence="3 4" key="1">
    <citation type="submission" date="2018-09" db="EMBL/GenBank/DDBJ databases">
        <title>Whole genome sequencing of Microbacterium oryzae strain MB-10T.</title>
        <authorList>
            <person name="Das S.K."/>
        </authorList>
    </citation>
    <scope>NUCLEOTIDE SEQUENCE [LARGE SCALE GENOMIC DNA]</scope>
    <source>
        <strain evidence="3 4">MB-10</strain>
    </source>
</reference>